<dbReference type="Proteomes" id="UP000807825">
    <property type="component" value="Unassembled WGS sequence"/>
</dbReference>
<evidence type="ECO:0000313" key="4">
    <source>
        <dbReference type="EMBL" id="MBI5251049.1"/>
    </source>
</evidence>
<evidence type="ECO:0000259" key="3">
    <source>
        <dbReference type="Pfam" id="PF07693"/>
    </source>
</evidence>
<gene>
    <name evidence="4" type="ORF">HY912_16285</name>
</gene>
<feature type="domain" description="KAP NTPase" evidence="3">
    <location>
        <begin position="34"/>
        <end position="440"/>
    </location>
</feature>
<comment type="caution">
    <text evidence="4">The sequence shown here is derived from an EMBL/GenBank/DDBJ whole genome shotgun (WGS) entry which is preliminary data.</text>
</comment>
<feature type="transmembrane region" description="Helical" evidence="2">
    <location>
        <begin position="149"/>
        <end position="169"/>
    </location>
</feature>
<keyword evidence="2" id="KW-0472">Membrane</keyword>
<name>A0A9D6V568_9BACT</name>
<dbReference type="InterPro" id="IPR027417">
    <property type="entry name" value="P-loop_NTPase"/>
</dbReference>
<proteinExistence type="predicted"/>
<dbReference type="EMBL" id="JACRDE010000424">
    <property type="protein sequence ID" value="MBI5251049.1"/>
    <property type="molecule type" value="Genomic_DNA"/>
</dbReference>
<dbReference type="Pfam" id="PF07693">
    <property type="entry name" value="KAP_NTPase"/>
    <property type="match status" value="1"/>
</dbReference>
<reference evidence="4" key="1">
    <citation type="submission" date="2020-07" db="EMBL/GenBank/DDBJ databases">
        <title>Huge and variable diversity of episymbiotic CPR bacteria and DPANN archaea in groundwater ecosystems.</title>
        <authorList>
            <person name="He C.Y."/>
            <person name="Keren R."/>
            <person name="Whittaker M."/>
            <person name="Farag I.F."/>
            <person name="Doudna J."/>
            <person name="Cate J.H.D."/>
            <person name="Banfield J.F."/>
        </authorList>
    </citation>
    <scope>NUCLEOTIDE SEQUENCE</scope>
    <source>
        <strain evidence="4">NC_groundwater_1664_Pr3_B-0.1um_52_9</strain>
    </source>
</reference>
<keyword evidence="2" id="KW-0812">Transmembrane</keyword>
<evidence type="ECO:0000256" key="1">
    <source>
        <dbReference type="SAM" id="MobiDB-lite"/>
    </source>
</evidence>
<keyword evidence="2" id="KW-1133">Transmembrane helix</keyword>
<feature type="region of interest" description="Disordered" evidence="1">
    <location>
        <begin position="1"/>
        <end position="22"/>
    </location>
</feature>
<protein>
    <recommendedName>
        <fullName evidence="3">KAP NTPase domain-containing protein</fullName>
    </recommendedName>
</protein>
<organism evidence="4 5">
    <name type="scientific">Desulfomonile tiedjei</name>
    <dbReference type="NCBI Taxonomy" id="2358"/>
    <lineage>
        <taxon>Bacteria</taxon>
        <taxon>Pseudomonadati</taxon>
        <taxon>Thermodesulfobacteriota</taxon>
        <taxon>Desulfomonilia</taxon>
        <taxon>Desulfomonilales</taxon>
        <taxon>Desulfomonilaceae</taxon>
        <taxon>Desulfomonile</taxon>
    </lineage>
</organism>
<evidence type="ECO:0000313" key="5">
    <source>
        <dbReference type="Proteomes" id="UP000807825"/>
    </source>
</evidence>
<dbReference type="SUPFAM" id="SSF52540">
    <property type="entry name" value="P-loop containing nucleoside triphosphate hydrolases"/>
    <property type="match status" value="1"/>
</dbReference>
<evidence type="ECO:0000256" key="2">
    <source>
        <dbReference type="SAM" id="Phobius"/>
    </source>
</evidence>
<sequence length="917" mass="104407">MTSRSNPRQKQESHSSVFLSDSPADKDAFGPHAQIAQAIADIICDSTADGGKTIGLTGTWGSGKSTVLEMVRKKLNAVHGLDCVEAKLFVFDSWAHEGDPLRRSFLEELDGFLRSEKWEECGNWKGNLRALKAITQQTTTTRVTGLSRVGIWFAALLPLAVVANSLLNHYGFDFVFPFKMLGVPGWVDFLQWISAFLLIIIALSPLLILVGRKKTDLSDNQHNTSFSLLLQKTPEVETQSFEREANPTSLEFRDCFLEMMETVLDPPNRRLVIAFDNLDRIDSTEALQIISAMRVFMDPFMVRAHDYLKKLWIILPIDTNSLEKLWQQTSHIQDDHERTNPCMNKKGGNNNNKANSERASAFVDKIIHIRFQVPEPVLVAWRDYLMTMLSMGFPDPAVISDSDASLIVRLFYRKGIPREHPVAPRDIKTFVNQLVALYRVRTDIPLPILAAYVLYFNEIESPDMDFGRTDIVPTTVSHLLVPYLSEHTLNVFFAALRYQISIADAQHTTISPRIVEALERGDCQSIKRDMAEVKGYPEVCLHVVEDCCALNISGNTKSIIQAAAALQHIDVKENAISAQIWEHLYVAAKNAPKFSGVELETVDGFLAILRYSRTVKGKEHPIFLAKLLEKLAHSLPEREEDIRCWIEGVIPILQQVPDEHGSLIENHFRIEPSPATFSLLIRELGKVYLSEDLIVMFRPNVAITKKGNQFFSSVLDDFGRGQHLESRTNPIYILKKYSDNWPWETASQYVSNTILSRSDQNWRSFFGVLQILLSLKILALGPSPTTSELDNSILWEGLYLSSKERLPIGVAYYAFLKWLYWPEGHGHPKNLEMSIKKKYNEMTNKPGDSQDVIRELAILVVQLRSEKFFHTLLHNLRLEELESEVSEEARRIIEQEETRRRGDYERALHINPHREDT</sequence>
<feature type="compositionally biased region" description="Polar residues" evidence="1">
    <location>
        <begin position="1"/>
        <end position="19"/>
    </location>
</feature>
<accession>A0A9D6V568</accession>
<feature type="transmembrane region" description="Helical" evidence="2">
    <location>
        <begin position="189"/>
        <end position="210"/>
    </location>
</feature>
<dbReference type="InterPro" id="IPR011646">
    <property type="entry name" value="KAP_P-loop"/>
</dbReference>
<dbReference type="AlphaFoldDB" id="A0A9D6V568"/>